<evidence type="ECO:0000313" key="8">
    <source>
        <dbReference type="Proteomes" id="UP000612746"/>
    </source>
</evidence>
<evidence type="ECO:0000256" key="2">
    <source>
        <dbReference type="ARBA" id="ARBA00022692"/>
    </source>
</evidence>
<feature type="transmembrane region" description="Helical" evidence="6">
    <location>
        <begin position="40"/>
        <end position="63"/>
    </location>
</feature>
<feature type="compositionally biased region" description="Polar residues" evidence="5">
    <location>
        <begin position="205"/>
        <end position="227"/>
    </location>
</feature>
<dbReference type="PANTHER" id="PTHR23112">
    <property type="entry name" value="G PROTEIN-COUPLED RECEPTOR 157-RELATED"/>
    <property type="match status" value="1"/>
</dbReference>
<sequence>MRPKPIAGTLVTQSDGQRLTFSFFRQLTASYTARTQAIEWATYILPQLICLAYCLVVVVIVAIKLKNEQRELDQHLRMPWMGKEWANDHFHADEARHRRAQQSINRVVRRILLYPIVPIITQTGFIVSEIWMYRNFQASFALNVWGVTMKALPGFFNLIAFSLDPAVYNVAVTITNDLIDKYGDVPKHTTTEGSSGNATRPFDPTATNDNLFDVTGSGSQSETTRVQHTGDEGNKLMRWIVRNWLQPSSGNRRNSLIQVGSSGQNDISFDDQVCEFKHYPNECPTGSPIVEPPSPAPCTEPDVSSWARPLSQISQIDYQVVPVSSSESSAQPCSSALSDYQFPSISTPNQSISFPTTSTASNVDPHPHPRRRRRQTNAGREMYHAL</sequence>
<evidence type="ECO:0000256" key="3">
    <source>
        <dbReference type="ARBA" id="ARBA00022989"/>
    </source>
</evidence>
<evidence type="ECO:0000256" key="5">
    <source>
        <dbReference type="SAM" id="MobiDB-lite"/>
    </source>
</evidence>
<feature type="transmembrane region" description="Helical" evidence="6">
    <location>
        <begin position="111"/>
        <end position="133"/>
    </location>
</feature>
<dbReference type="PANTHER" id="PTHR23112:SF0">
    <property type="entry name" value="TRANSMEMBRANE PROTEIN 116"/>
    <property type="match status" value="1"/>
</dbReference>
<dbReference type="GO" id="GO:0007189">
    <property type="term" value="P:adenylate cyclase-activating G protein-coupled receptor signaling pathway"/>
    <property type="evidence" value="ECO:0007669"/>
    <property type="project" value="TreeGrafter"/>
</dbReference>
<gene>
    <name evidence="7" type="ORF">INT44_009224</name>
</gene>
<protein>
    <submittedName>
        <fullName evidence="7">Uncharacterized protein</fullName>
    </submittedName>
</protein>
<evidence type="ECO:0000256" key="4">
    <source>
        <dbReference type="ARBA" id="ARBA00023136"/>
    </source>
</evidence>
<evidence type="ECO:0000256" key="1">
    <source>
        <dbReference type="ARBA" id="ARBA00004141"/>
    </source>
</evidence>
<keyword evidence="8" id="KW-1185">Reference proteome</keyword>
<name>A0A8H7UMG6_9FUNG</name>
<keyword evidence="2 6" id="KW-0812">Transmembrane</keyword>
<keyword evidence="4 6" id="KW-0472">Membrane</keyword>
<dbReference type="GO" id="GO:0005886">
    <property type="term" value="C:plasma membrane"/>
    <property type="evidence" value="ECO:0007669"/>
    <property type="project" value="TreeGrafter"/>
</dbReference>
<feature type="region of interest" description="Disordered" evidence="5">
    <location>
        <begin position="187"/>
        <end position="230"/>
    </location>
</feature>
<dbReference type="EMBL" id="JAEPRA010000006">
    <property type="protein sequence ID" value="KAG2184209.1"/>
    <property type="molecule type" value="Genomic_DNA"/>
</dbReference>
<dbReference type="OrthoDB" id="2282627at2759"/>
<comment type="subcellular location">
    <subcellularLocation>
        <location evidence="1">Membrane</location>
        <topology evidence="1">Multi-pass membrane protein</topology>
    </subcellularLocation>
</comment>
<feature type="region of interest" description="Disordered" evidence="5">
    <location>
        <begin position="347"/>
        <end position="386"/>
    </location>
</feature>
<proteinExistence type="predicted"/>
<reference evidence="7" key="1">
    <citation type="submission" date="2020-12" db="EMBL/GenBank/DDBJ databases">
        <title>Metabolic potential, ecology and presence of endohyphal bacteria is reflected in genomic diversity of Mucoromycotina.</title>
        <authorList>
            <person name="Muszewska A."/>
            <person name="Okrasinska A."/>
            <person name="Steczkiewicz K."/>
            <person name="Drgas O."/>
            <person name="Orlowska M."/>
            <person name="Perlinska-Lenart U."/>
            <person name="Aleksandrzak-Piekarczyk T."/>
            <person name="Szatraj K."/>
            <person name="Zielenkiewicz U."/>
            <person name="Pilsyk S."/>
            <person name="Malc E."/>
            <person name="Mieczkowski P."/>
            <person name="Kruszewska J.S."/>
            <person name="Biernat P."/>
            <person name="Pawlowska J."/>
        </authorList>
    </citation>
    <scope>NUCLEOTIDE SEQUENCE</scope>
    <source>
        <strain evidence="7">WA0000051536</strain>
    </source>
</reference>
<feature type="compositionally biased region" description="Polar residues" evidence="5">
    <location>
        <begin position="347"/>
        <end position="362"/>
    </location>
</feature>
<organism evidence="7 8">
    <name type="scientific">Umbelopsis vinacea</name>
    <dbReference type="NCBI Taxonomy" id="44442"/>
    <lineage>
        <taxon>Eukaryota</taxon>
        <taxon>Fungi</taxon>
        <taxon>Fungi incertae sedis</taxon>
        <taxon>Mucoromycota</taxon>
        <taxon>Mucoromycotina</taxon>
        <taxon>Umbelopsidomycetes</taxon>
        <taxon>Umbelopsidales</taxon>
        <taxon>Umbelopsidaceae</taxon>
        <taxon>Umbelopsis</taxon>
    </lineage>
</organism>
<evidence type="ECO:0000256" key="6">
    <source>
        <dbReference type="SAM" id="Phobius"/>
    </source>
</evidence>
<comment type="caution">
    <text evidence="7">The sequence shown here is derived from an EMBL/GenBank/DDBJ whole genome shotgun (WGS) entry which is preliminary data.</text>
</comment>
<dbReference type="GO" id="GO:0004930">
    <property type="term" value="F:G protein-coupled receptor activity"/>
    <property type="evidence" value="ECO:0007669"/>
    <property type="project" value="TreeGrafter"/>
</dbReference>
<evidence type="ECO:0000313" key="7">
    <source>
        <dbReference type="EMBL" id="KAG2184209.1"/>
    </source>
</evidence>
<dbReference type="AlphaFoldDB" id="A0A8H7UMG6"/>
<keyword evidence="3 6" id="KW-1133">Transmembrane helix</keyword>
<accession>A0A8H7UMG6</accession>
<dbReference type="Proteomes" id="UP000612746">
    <property type="component" value="Unassembled WGS sequence"/>
</dbReference>